<dbReference type="InterPro" id="IPR027417">
    <property type="entry name" value="P-loop_NTPase"/>
</dbReference>
<dbReference type="Pfam" id="PF16697">
    <property type="entry name" value="Yop-YscD_cpl"/>
    <property type="match status" value="1"/>
</dbReference>
<feature type="domain" description="FtsK" evidence="6">
    <location>
        <begin position="1021"/>
        <end position="1213"/>
    </location>
</feature>
<dbReference type="SMART" id="SM00240">
    <property type="entry name" value="FHA"/>
    <property type="match status" value="1"/>
</dbReference>
<proteinExistence type="predicted"/>
<organism evidence="7 8">
    <name type="scientific">Microbacterium ulmi</name>
    <dbReference type="NCBI Taxonomy" id="179095"/>
    <lineage>
        <taxon>Bacteria</taxon>
        <taxon>Bacillati</taxon>
        <taxon>Actinomycetota</taxon>
        <taxon>Actinomycetes</taxon>
        <taxon>Micrococcales</taxon>
        <taxon>Microbacteriaceae</taxon>
        <taxon>Microbacterium</taxon>
    </lineage>
</organism>
<reference evidence="7 8" key="1">
    <citation type="submission" date="2020-05" db="EMBL/GenBank/DDBJ databases">
        <title>MicrobeNet Type strains.</title>
        <authorList>
            <person name="Nicholson A.C."/>
        </authorList>
    </citation>
    <scope>NUCLEOTIDE SEQUENCE [LARGE SCALE GENOMIC DNA]</scope>
    <source>
        <strain evidence="7 8">JCM 14282</strain>
    </source>
</reference>
<evidence type="ECO:0000313" key="8">
    <source>
        <dbReference type="Proteomes" id="UP000543598"/>
    </source>
</evidence>
<dbReference type="SUPFAM" id="SSF52540">
    <property type="entry name" value="P-loop containing nucleoside triphosphate hydrolases"/>
    <property type="match status" value="3"/>
</dbReference>
<evidence type="ECO:0000256" key="2">
    <source>
        <dbReference type="ARBA" id="ARBA00022741"/>
    </source>
</evidence>
<dbReference type="GO" id="GO:0005524">
    <property type="term" value="F:ATP binding"/>
    <property type="evidence" value="ECO:0007669"/>
    <property type="project" value="UniProtKB-UniRule"/>
</dbReference>
<dbReference type="InterPro" id="IPR008984">
    <property type="entry name" value="SMAD_FHA_dom_sf"/>
</dbReference>
<dbReference type="InterPro" id="IPR050206">
    <property type="entry name" value="FtsK/SpoIIIE/SftA"/>
</dbReference>
<dbReference type="EMBL" id="JABEMB010000014">
    <property type="protein sequence ID" value="NNH04358.1"/>
    <property type="molecule type" value="Genomic_DNA"/>
</dbReference>
<keyword evidence="8" id="KW-1185">Reference proteome</keyword>
<evidence type="ECO:0000313" key="7">
    <source>
        <dbReference type="EMBL" id="NNH04358.1"/>
    </source>
</evidence>
<dbReference type="Gene3D" id="3.40.50.300">
    <property type="entry name" value="P-loop containing nucleotide triphosphate hydrolases"/>
    <property type="match status" value="4"/>
</dbReference>
<feature type="binding site" evidence="4">
    <location>
        <begin position="1040"/>
        <end position="1047"/>
    </location>
    <ligand>
        <name>ATP</name>
        <dbReference type="ChEBI" id="CHEBI:30616"/>
    </ligand>
</feature>
<dbReference type="InterPro" id="IPR002543">
    <property type="entry name" value="FtsK_dom"/>
</dbReference>
<dbReference type="InterPro" id="IPR003593">
    <property type="entry name" value="AAA+_ATPase"/>
</dbReference>
<name>A0A7Y2Q0H4_9MICO</name>
<keyword evidence="2 4" id="KW-0547">Nucleotide-binding</keyword>
<dbReference type="CDD" id="cd01127">
    <property type="entry name" value="TrwB_TraG_TraD_VirD4"/>
    <property type="match status" value="1"/>
</dbReference>
<dbReference type="SUPFAM" id="SSF49879">
    <property type="entry name" value="SMAD/FHA domain"/>
    <property type="match status" value="1"/>
</dbReference>
<evidence type="ECO:0000259" key="6">
    <source>
        <dbReference type="PROSITE" id="PS50901"/>
    </source>
</evidence>
<dbReference type="CDD" id="cd00060">
    <property type="entry name" value="FHA"/>
    <property type="match status" value="1"/>
</dbReference>
<feature type="domain" description="FHA" evidence="5">
    <location>
        <begin position="116"/>
        <end position="171"/>
    </location>
</feature>
<sequence>MHVKLTLFRPDGSPQDVVVTADATATVRDIAARIAAADPRHTYDPARRYTLQTASPVAPQWRLLPPDAVIGEEWLASGLSVALVDEADAADLLPQLHAGATATVTVLSGPQTGLSVVLGRGSHTIGRDPSCDLVLADPYLSKRHVRVDVGQGVDVVDLGSANGVEVDGELVSRARVAGSLVVLAGGTELLVEVETHEAAQRQDHVGPVEFNRSPRVEERYLGRTFSVPEIPRESEDQPFPLLAMMAPVLLGLAMFALTQRPLTLLFVAMTPVMLAGSWITTRKRDKRKLARQIGRFDEGLAELGERLETEKAIEKRARIAEIPSSLDVLSAASRLDPLLWTRRPEHWSFLSLRLGTASMPSRNTVDDDQRGDLLFEFQERLDAVVAEHRLVDDVPIVVELGESGAVGIAGAKDAAADVLASIVVQLTGLHSPAELVVAAALTPDWAAQLDWLKWLPHTSSPHSPLGGNHLAATEPAVAALLSDLEDLVASRERAAKKAREEARGAMTAEASALQAGAAVGQQGGASGPQVPLPAVVVVVSDQASRDRARLVDLAERGADVGVFPLWVAPDAAMLPAVCRTFAVLPAEADATPVIGLVRLGEQLEAPVLERVRSEEAAGFARTLSRVVDANVPVDDVSDLPSSVALAGLIDPELLSAPDAVLERWRANDSITDRARGQRAAVRRRAGRLRATIGQASMGLMHLDLRTHGPHALVGGTTGSGKSEFLQAWVLGMAAEYSPDRVTFLFVDYKGGSAFAECVKLPHCVGLVTDLTPHLVRRALTSLRAELHHREELLHRKSAKDLLELEKRGDPDAPPALVLIIDEFAALVGEVPEFVDGVVDIAQRGRSLGIHLIMATQRPAGVIRDNLRANTNLRIALRMADESDSQDVIGEKDAAHFDPSIPGRAIAKTGPGRLERFQSGYAGGWSSGVAEAARVDVADMPFGVGVPWTAPSDDEAPEERDLGPTDQARLVAVMTDASRRARVPAPRRPWLDELPSAIDLAQLRSRTDERLPIGVGDHPERQAQAVVSFQPDVDGHMAVFGTGGAGKTVALRTVAAAAALADASAVSVYGLDFGAGALRAIEELPGVGAVVTGEDDERIVRLFRMLRAELDRRSRLYADARVANIGEFRRLPGHEREPRMLLLIDNFPAFRENWEIPVGRSDWYRVFQDVIALGRPLGIHVVLTSDRFASLSSAVASGIQRRVVLRLADDTGYASLDVPSDVLSEASPPGRALVSGHEVQLAILGGSAAAADQSAAIAALAERLRAAGAAEAPGIPSLPAVVDLDSLPVLRDERVVVGLAEDTLEPATIVPAGAFVVAGPPGSGRSNALAVIAERAFALPGHTVYYFGPRRSPLASDPRFAATAGTPEEAAELAKLLRGVVADADAQSRCVAIVESIGDFLQTPADTPLVDMVRQFKREEHFVVAEAESSTWVSSWPLFGEFKNARRGLLLQPDQADGDVILKTSLTRAKRADFPEGRGVIVGGGKTRRVQVALAPALSRVPV</sequence>
<dbReference type="Gene3D" id="2.60.200.20">
    <property type="match status" value="1"/>
</dbReference>
<protein>
    <submittedName>
        <fullName evidence="7">FHA domain-containing protein</fullName>
    </submittedName>
</protein>
<dbReference type="RefSeq" id="WP_167038449.1">
    <property type="nucleotide sequence ID" value="NZ_BAAANA010000001.1"/>
</dbReference>
<evidence type="ECO:0000259" key="5">
    <source>
        <dbReference type="PROSITE" id="PS50006"/>
    </source>
</evidence>
<dbReference type="Proteomes" id="UP000543598">
    <property type="component" value="Unassembled WGS sequence"/>
</dbReference>
<dbReference type="SMART" id="SM00382">
    <property type="entry name" value="AAA"/>
    <property type="match status" value="3"/>
</dbReference>
<evidence type="ECO:0000256" key="1">
    <source>
        <dbReference type="ARBA" id="ARBA00022553"/>
    </source>
</evidence>
<dbReference type="PROSITE" id="PS50006">
    <property type="entry name" value="FHA_DOMAIN"/>
    <property type="match status" value="1"/>
</dbReference>
<feature type="domain" description="FtsK" evidence="6">
    <location>
        <begin position="697"/>
        <end position="885"/>
    </location>
</feature>
<dbReference type="Pfam" id="PF01580">
    <property type="entry name" value="FtsK_SpoIIIE"/>
    <property type="match status" value="2"/>
</dbReference>
<feature type="binding site" evidence="4">
    <location>
        <begin position="715"/>
        <end position="722"/>
    </location>
    <ligand>
        <name>ATP</name>
        <dbReference type="ChEBI" id="CHEBI:30616"/>
    </ligand>
</feature>
<keyword evidence="3 4" id="KW-0067">ATP-binding</keyword>
<dbReference type="PANTHER" id="PTHR22683:SF1">
    <property type="entry name" value="TYPE VII SECRETION SYSTEM PROTEIN ESSC"/>
    <property type="match status" value="1"/>
</dbReference>
<dbReference type="PROSITE" id="PS50901">
    <property type="entry name" value="FTSK"/>
    <property type="match status" value="2"/>
</dbReference>
<dbReference type="GO" id="GO:0003677">
    <property type="term" value="F:DNA binding"/>
    <property type="evidence" value="ECO:0007669"/>
    <property type="project" value="InterPro"/>
</dbReference>
<accession>A0A7Y2Q0H4</accession>
<comment type="caution">
    <text evidence="7">The sequence shown here is derived from an EMBL/GenBank/DDBJ whole genome shotgun (WGS) entry which is preliminary data.</text>
</comment>
<dbReference type="InterPro" id="IPR000253">
    <property type="entry name" value="FHA_dom"/>
</dbReference>
<evidence type="ECO:0000256" key="3">
    <source>
        <dbReference type="ARBA" id="ARBA00022840"/>
    </source>
</evidence>
<evidence type="ECO:0000256" key="4">
    <source>
        <dbReference type="PROSITE-ProRule" id="PRU00289"/>
    </source>
</evidence>
<dbReference type="PANTHER" id="PTHR22683">
    <property type="entry name" value="SPORULATION PROTEIN RELATED"/>
    <property type="match status" value="1"/>
</dbReference>
<dbReference type="InterPro" id="IPR032030">
    <property type="entry name" value="YscD_cytoplasmic_dom"/>
</dbReference>
<keyword evidence="1" id="KW-0597">Phosphoprotein</keyword>
<gene>
    <name evidence="7" type="ORF">HLA99_10900</name>
</gene>